<feature type="signal peptide" evidence="1">
    <location>
        <begin position="1"/>
        <end position="25"/>
    </location>
</feature>
<dbReference type="AlphaFoldDB" id="A0A4R9LPK3"/>
<evidence type="ECO:0000313" key="3">
    <source>
        <dbReference type="EMBL" id="TGN07211.1"/>
    </source>
</evidence>
<feature type="chain" id="PRO_5020223541" description="DUF7790 domain-containing protein" evidence="1">
    <location>
        <begin position="26"/>
        <end position="334"/>
    </location>
</feature>
<keyword evidence="1" id="KW-0732">Signal</keyword>
<reference evidence="3" key="1">
    <citation type="journal article" date="2019" name="PLoS Negl. Trop. Dis.">
        <title>Revisiting the worldwide diversity of Leptospira species in the environment.</title>
        <authorList>
            <person name="Vincent A.T."/>
            <person name="Schiettekatte O."/>
            <person name="Bourhy P."/>
            <person name="Veyrier F.J."/>
            <person name="Picardeau M."/>
        </authorList>
    </citation>
    <scope>NUCLEOTIDE SEQUENCE [LARGE SCALE GENOMIC DNA]</scope>
    <source>
        <strain evidence="3">201400974</strain>
    </source>
</reference>
<dbReference type="PROSITE" id="PS51257">
    <property type="entry name" value="PROKAR_LIPOPROTEIN"/>
    <property type="match status" value="1"/>
</dbReference>
<dbReference type="RefSeq" id="WP_135765931.1">
    <property type="nucleotide sequence ID" value="NZ_RQHV01000062.1"/>
</dbReference>
<gene>
    <name evidence="3" type="ORF">EHS11_17555</name>
</gene>
<dbReference type="OrthoDB" id="344308at2"/>
<dbReference type="Proteomes" id="UP000298264">
    <property type="component" value="Unassembled WGS sequence"/>
</dbReference>
<feature type="domain" description="DUF7790" evidence="2">
    <location>
        <begin position="53"/>
        <end position="317"/>
    </location>
</feature>
<evidence type="ECO:0000256" key="1">
    <source>
        <dbReference type="SAM" id="SignalP"/>
    </source>
</evidence>
<sequence>MYSYFKILKCLFFFVSFVSLSSCNATFGKKYSYLREIRQETLVPTRWDVGNTTVSNEDRLDILIPYVKNIGNVYIGVGSEQNLTIAAWAKSEFIYLMDFTSVVVSANEMMVFFLQESPTKEKFLYYYSKTGEEDAMKLIREKLPNPESYTKVYKKIIRFVRKRHKTNLVLAELYQYKMFQTDDDQYAHIHRLAKEGKIFPVRGNLLGNVTLQSIGENLRKNDLHLGIIYFSNAEEYFYYPNQFKNSILNLPMNDESAVVRTLSVKKNTFPWAPGSDISTKLGFHYCVQSGNSFQEWLTLVKFPFRSLHIMEESGKIDPKLGFTYVKNGPGSNSL</sequence>
<organism evidence="3 4">
    <name type="scientific">Leptospira ilyithenensis</name>
    <dbReference type="NCBI Taxonomy" id="2484901"/>
    <lineage>
        <taxon>Bacteria</taxon>
        <taxon>Pseudomonadati</taxon>
        <taxon>Spirochaetota</taxon>
        <taxon>Spirochaetia</taxon>
        <taxon>Leptospirales</taxon>
        <taxon>Leptospiraceae</taxon>
        <taxon>Leptospira</taxon>
    </lineage>
</organism>
<evidence type="ECO:0000313" key="4">
    <source>
        <dbReference type="Proteomes" id="UP000298264"/>
    </source>
</evidence>
<keyword evidence="4" id="KW-1185">Reference proteome</keyword>
<dbReference type="CDD" id="cd21179">
    <property type="entry name" value="LIC_1098-like"/>
    <property type="match status" value="1"/>
</dbReference>
<dbReference type="InterPro" id="IPR056692">
    <property type="entry name" value="DUF7790"/>
</dbReference>
<protein>
    <recommendedName>
        <fullName evidence="2">DUF7790 domain-containing protein</fullName>
    </recommendedName>
</protein>
<proteinExistence type="predicted"/>
<comment type="caution">
    <text evidence="3">The sequence shown here is derived from an EMBL/GenBank/DDBJ whole genome shotgun (WGS) entry which is preliminary data.</text>
</comment>
<dbReference type="Pfam" id="PF25046">
    <property type="entry name" value="DUF7790"/>
    <property type="match status" value="1"/>
</dbReference>
<accession>A0A4R9LPK3</accession>
<dbReference type="EMBL" id="RQHV01000062">
    <property type="protein sequence ID" value="TGN07211.1"/>
    <property type="molecule type" value="Genomic_DNA"/>
</dbReference>
<name>A0A4R9LPK3_9LEPT</name>
<evidence type="ECO:0000259" key="2">
    <source>
        <dbReference type="Pfam" id="PF25046"/>
    </source>
</evidence>